<evidence type="ECO:0000259" key="2">
    <source>
        <dbReference type="Pfam" id="PF04183"/>
    </source>
</evidence>
<evidence type="ECO:0000259" key="3">
    <source>
        <dbReference type="Pfam" id="PF06276"/>
    </source>
</evidence>
<evidence type="ECO:0000313" key="5">
    <source>
        <dbReference type="Proteomes" id="UP000273516"/>
    </source>
</evidence>
<dbReference type="GO" id="GO:0019290">
    <property type="term" value="P:siderophore biosynthetic process"/>
    <property type="evidence" value="ECO:0007669"/>
    <property type="project" value="InterPro"/>
</dbReference>
<gene>
    <name evidence="4" type="ORF">C9E81_11310</name>
</gene>
<reference evidence="4 5" key="1">
    <citation type="submission" date="2018-07" db="EMBL/GenBank/DDBJ databases">
        <authorList>
            <person name="Zhang Y."/>
            <person name="Wang L."/>
            <person name="Ma S."/>
        </authorList>
    </citation>
    <scope>NUCLEOTIDE SEQUENCE [LARGE SCALE GENOMIC DNA]</scope>
    <source>
        <strain evidence="4 5">4-2</strain>
    </source>
</reference>
<dbReference type="Pfam" id="PF04183">
    <property type="entry name" value="IucA_IucC"/>
    <property type="match status" value="1"/>
</dbReference>
<feature type="domain" description="Aerobactin siderophore biosynthesis IucA/IucC N-terminal" evidence="2">
    <location>
        <begin position="135"/>
        <end position="349"/>
    </location>
</feature>
<dbReference type="InterPro" id="IPR007310">
    <property type="entry name" value="Aerobactin_biosyn_IucA/IucC_N"/>
</dbReference>
<name>A0A3M0MAT9_9RHOB</name>
<evidence type="ECO:0000313" key="4">
    <source>
        <dbReference type="EMBL" id="RMC34691.1"/>
    </source>
</evidence>
<accession>A0A3M0MAT9</accession>
<dbReference type="Proteomes" id="UP000273516">
    <property type="component" value="Unassembled WGS sequence"/>
</dbReference>
<dbReference type="AlphaFoldDB" id="A0A3M0MAT9"/>
<dbReference type="Gene3D" id="1.10.510.40">
    <property type="match status" value="1"/>
</dbReference>
<comment type="caution">
    <text evidence="4">The sequence shown here is derived from an EMBL/GenBank/DDBJ whole genome shotgun (WGS) entry which is preliminary data.</text>
</comment>
<evidence type="ECO:0008006" key="6">
    <source>
        <dbReference type="Google" id="ProtNLM"/>
    </source>
</evidence>
<dbReference type="PANTHER" id="PTHR34384:SF5">
    <property type="entry name" value="L-2,3-DIAMINOPROPANOATE--CITRATE LIGASE"/>
    <property type="match status" value="1"/>
</dbReference>
<feature type="domain" description="Aerobactin siderophore biosynthesis IucA/IucC-like C-terminal" evidence="3">
    <location>
        <begin position="372"/>
        <end position="526"/>
    </location>
</feature>
<evidence type="ECO:0000256" key="1">
    <source>
        <dbReference type="ARBA" id="ARBA00007832"/>
    </source>
</evidence>
<dbReference type="GO" id="GO:0016881">
    <property type="term" value="F:acid-amino acid ligase activity"/>
    <property type="evidence" value="ECO:0007669"/>
    <property type="project" value="UniProtKB-ARBA"/>
</dbReference>
<organism evidence="4 5">
    <name type="scientific">Paracoccus alkanivorans</name>
    <dbReference type="NCBI Taxonomy" id="2116655"/>
    <lineage>
        <taxon>Bacteria</taxon>
        <taxon>Pseudomonadati</taxon>
        <taxon>Pseudomonadota</taxon>
        <taxon>Alphaproteobacteria</taxon>
        <taxon>Rhodobacterales</taxon>
        <taxon>Paracoccaceae</taxon>
        <taxon>Paracoccus</taxon>
    </lineage>
</organism>
<proteinExistence type="inferred from homology"/>
<dbReference type="OrthoDB" id="495728at2"/>
<dbReference type="PANTHER" id="PTHR34384">
    <property type="entry name" value="L-2,3-DIAMINOPROPANOATE--CITRATE LIGASE"/>
    <property type="match status" value="1"/>
</dbReference>
<dbReference type="Pfam" id="PF06276">
    <property type="entry name" value="FhuF"/>
    <property type="match status" value="1"/>
</dbReference>
<dbReference type="InterPro" id="IPR022770">
    <property type="entry name" value="IucA/IucC-like_C"/>
</dbReference>
<keyword evidence="5" id="KW-1185">Reference proteome</keyword>
<comment type="similarity">
    <text evidence="1">Belongs to the IucA/IucC family.</text>
</comment>
<dbReference type="InterPro" id="IPR037455">
    <property type="entry name" value="LucA/IucC-like"/>
</dbReference>
<sequence>MTWSDKERQMSRNPRYDPDPVRLVADQISLQALLVCWQREISKQYGTCLGMDTARGKLDIRTADPGHCGPARIEQMTLDTTQPVTAAEALDLLLDGLNLISPSTAPELARRTYASRDRIARIVQDRLQQPDDPLDFLAAEQALIFGHWMHPAPKALGGMNAEEERGMTPDWRGAMQLHALSVDAELVKASQPGVARHLPGFGIDPGEGRAILPAHPLTLDRLSRDPQIAALLARGRIRDMGPVGSPWHATSSVRTLWSPDSDFMVKVSLPVTVTNSQRMNKRHELLAGALMARRIAGFGERFGPMRLITDPQWMGLDLPDRNETGFEVILRDNPYRRPRGGQVMQVAALSSAPLPGRRSMLARAIGTHDPVLWFKAYLDVAVAPPLRLYDATGIGFEAHQQNALLDLSQGLPCRCDLRDNQGFFISQDMADAEQRAIPQLVYSRGEVEDALGYTLIVNQVFSIIHRLAMDGLLAEARSLGLLASHLERLAEELPGHGSGLARRWLTGTTLPMKGNLLTQLGGVDELHIPGERAPYVRIPNPVAAHIRNTRRLADVA</sequence>
<dbReference type="EMBL" id="QOKZ01000004">
    <property type="protein sequence ID" value="RMC34691.1"/>
    <property type="molecule type" value="Genomic_DNA"/>
</dbReference>
<protein>
    <recommendedName>
        <fullName evidence="6">Siderophore biosynthesis protein</fullName>
    </recommendedName>
</protein>